<accession>A0A1V8TIF6</accession>
<evidence type="ECO:0000313" key="5">
    <source>
        <dbReference type="Proteomes" id="UP000192596"/>
    </source>
</evidence>
<feature type="compositionally biased region" description="Basic and acidic residues" evidence="1">
    <location>
        <begin position="702"/>
        <end position="726"/>
    </location>
</feature>
<dbReference type="AlphaFoldDB" id="A0A1V8TIF6"/>
<dbReference type="Pfam" id="PF01553">
    <property type="entry name" value="Acyltransferase"/>
    <property type="match status" value="1"/>
</dbReference>
<keyword evidence="2" id="KW-0472">Membrane</keyword>
<dbReference type="GO" id="GO:0004366">
    <property type="term" value="F:glycerol-3-phosphate O-acyltransferase activity"/>
    <property type="evidence" value="ECO:0007669"/>
    <property type="project" value="TreeGrafter"/>
</dbReference>
<protein>
    <recommendedName>
        <fullName evidence="3">Phospholipid/glycerol acyltransferase domain-containing protein</fullName>
    </recommendedName>
</protein>
<feature type="transmembrane region" description="Helical" evidence="2">
    <location>
        <begin position="517"/>
        <end position="538"/>
    </location>
</feature>
<keyword evidence="5" id="KW-1185">Reference proteome</keyword>
<feature type="transmembrane region" description="Helical" evidence="2">
    <location>
        <begin position="482"/>
        <end position="505"/>
    </location>
</feature>
<evidence type="ECO:0000256" key="2">
    <source>
        <dbReference type="SAM" id="Phobius"/>
    </source>
</evidence>
<evidence type="ECO:0000313" key="4">
    <source>
        <dbReference type="EMBL" id="OQO11159.1"/>
    </source>
</evidence>
<feature type="transmembrane region" description="Helical" evidence="2">
    <location>
        <begin position="12"/>
        <end position="31"/>
    </location>
</feature>
<dbReference type="PANTHER" id="PTHR31605:SF0">
    <property type="entry name" value="GLYCEROL-3-PHOSPHATE O-ACYLTRANSFERASE 1"/>
    <property type="match status" value="1"/>
</dbReference>
<evidence type="ECO:0000256" key="1">
    <source>
        <dbReference type="SAM" id="MobiDB-lite"/>
    </source>
</evidence>
<dbReference type="GO" id="GO:0008654">
    <property type="term" value="P:phospholipid biosynthetic process"/>
    <property type="evidence" value="ECO:0007669"/>
    <property type="project" value="TreeGrafter"/>
</dbReference>
<dbReference type="OrthoDB" id="2427554at2759"/>
<gene>
    <name evidence="4" type="ORF">B0A48_05415</name>
</gene>
<dbReference type="PANTHER" id="PTHR31605">
    <property type="entry name" value="GLYCEROL-3-PHOSPHATE O-ACYLTRANSFERASE 1"/>
    <property type="match status" value="1"/>
</dbReference>
<reference evidence="5" key="1">
    <citation type="submission" date="2017-03" db="EMBL/GenBank/DDBJ databases">
        <title>Genomes of endolithic fungi from Antarctica.</title>
        <authorList>
            <person name="Coleine C."/>
            <person name="Masonjones S."/>
            <person name="Stajich J.E."/>
        </authorList>
    </citation>
    <scope>NUCLEOTIDE SEQUENCE [LARGE SCALE GENOMIC DNA]</scope>
    <source>
        <strain evidence="5">CCFEE 5527</strain>
    </source>
</reference>
<keyword evidence="2" id="KW-0812">Transmembrane</keyword>
<dbReference type="InterPro" id="IPR002123">
    <property type="entry name" value="Plipid/glycerol_acylTrfase"/>
</dbReference>
<dbReference type="SMART" id="SM00563">
    <property type="entry name" value="PlsC"/>
    <property type="match status" value="1"/>
</dbReference>
<dbReference type="CDD" id="cd07992">
    <property type="entry name" value="LPLAT_AAK14816-like"/>
    <property type="match status" value="1"/>
</dbReference>
<proteinExistence type="predicted"/>
<dbReference type="FunCoup" id="A0A1V8TIF6">
    <property type="interactions" value="146"/>
</dbReference>
<feature type="transmembrane region" description="Helical" evidence="2">
    <location>
        <begin position="428"/>
        <end position="450"/>
    </location>
</feature>
<dbReference type="InParanoid" id="A0A1V8TIF6"/>
<dbReference type="SUPFAM" id="SSF69593">
    <property type="entry name" value="Glycerol-3-phosphate (1)-acyltransferase"/>
    <property type="match status" value="1"/>
</dbReference>
<feature type="domain" description="Phospholipid/glycerol acyltransferase" evidence="3">
    <location>
        <begin position="49"/>
        <end position="284"/>
    </location>
</feature>
<dbReference type="InterPro" id="IPR052744">
    <property type="entry name" value="GPAT/DAPAT"/>
</dbReference>
<keyword evidence="2" id="KW-1133">Transmembrane helix</keyword>
<feature type="compositionally biased region" description="Low complexity" evidence="1">
    <location>
        <begin position="609"/>
        <end position="620"/>
    </location>
</feature>
<feature type="region of interest" description="Disordered" evidence="1">
    <location>
        <begin position="602"/>
        <end position="754"/>
    </location>
</feature>
<feature type="compositionally biased region" description="Basic and acidic residues" evidence="1">
    <location>
        <begin position="648"/>
        <end position="657"/>
    </location>
</feature>
<dbReference type="GO" id="GO:0016287">
    <property type="term" value="F:glycerone-phosphate O-acyltransferase activity"/>
    <property type="evidence" value="ECO:0007669"/>
    <property type="project" value="TreeGrafter"/>
</dbReference>
<comment type="caution">
    <text evidence="4">The sequence shown here is derived from an EMBL/GenBank/DDBJ whole genome shotgun (WGS) entry which is preliminary data.</text>
</comment>
<name>A0A1V8TIF6_9PEZI</name>
<evidence type="ECO:0000259" key="3">
    <source>
        <dbReference type="SMART" id="SM00563"/>
    </source>
</evidence>
<feature type="compositionally biased region" description="Basic and acidic residues" evidence="1">
    <location>
        <begin position="734"/>
        <end position="754"/>
    </location>
</feature>
<dbReference type="Proteomes" id="UP000192596">
    <property type="component" value="Unassembled WGS sequence"/>
</dbReference>
<sequence>MAPPSKSQQRTLAIIYDSFLWLWTVIIDLFFREIHPRSTWRIPRTGPVIFVAAPHANQFVDPLILMRVVRADAKRRIAILIAAKSMKRKFIGWAAGLMQSVPVGRALDDKKPAEGRIWLPDAEGEPYKILGEGVDFTNGDFVKGGLLVLPSVNNVAANAEIAEVVSETEIRLKKAFKGDVAMRQLSAGDGVSETDGLTNGEFKEKPLRGTKFQVAPHIDQGAVYDAVFQRLHEGGCIGIFPEGGSHDRTELLPLKPGLAIMALGALEKDPDCGVTIVPVGMNYFHAHKFRSRCVIEFGPPIAIDPELVEQYRSGNKRDPVGKVLEEVTEALKAVTLQAPDYETLMLVQTVRRLYNPQGKRLPLPMIIELQRRFLLGFEKYKDDDRVKKIKKGVMEYHKKLMQLNIRDHQLSYAKYPWWKVIGVFLFRAFKLAGLALASGPGVVLFSPVFVGGKLISIRKAREALAASTVKIQARDVIATWKILVSLALAPTLVIIYTAIGTYWTYRNRVGGRVPEWIPLWFVTVFQAPLYLFACYWALRFGEIGMDIFKSLRPLFLLLFPSSSNTLVRLREQRSALQEQITEIVNELGPELFPDFDQQRILSDPHHAPHSPSRSRPSTPNHTRDGSNDVDALRFTPASPTSPKPLTRKRTDSNELPRNESFGNINNFPIFATRPGTPNRSRSRTNSSDGFKLKGFTALTSGKKKDDESEKRGLEAVSRELKAAMRERGKRRSKSGWEFERDDGSDGEDEGKKAV</sequence>
<organism evidence="4 5">
    <name type="scientific">Cryoendolithus antarcticus</name>
    <dbReference type="NCBI Taxonomy" id="1507870"/>
    <lineage>
        <taxon>Eukaryota</taxon>
        <taxon>Fungi</taxon>
        <taxon>Dikarya</taxon>
        <taxon>Ascomycota</taxon>
        <taxon>Pezizomycotina</taxon>
        <taxon>Dothideomycetes</taxon>
        <taxon>Dothideomycetidae</taxon>
        <taxon>Cladosporiales</taxon>
        <taxon>Cladosporiaceae</taxon>
        <taxon>Cryoendolithus</taxon>
    </lineage>
</organism>
<dbReference type="STRING" id="1507870.A0A1V8TIF6"/>
<dbReference type="EMBL" id="NAJO01000007">
    <property type="protein sequence ID" value="OQO11159.1"/>
    <property type="molecule type" value="Genomic_DNA"/>
</dbReference>